<feature type="compositionally biased region" description="Polar residues" evidence="2">
    <location>
        <begin position="232"/>
        <end position="243"/>
    </location>
</feature>
<organism evidence="4 5">
    <name type="scientific">Deinococcus radiophilus</name>
    <dbReference type="NCBI Taxonomy" id="32062"/>
    <lineage>
        <taxon>Bacteria</taxon>
        <taxon>Thermotogati</taxon>
        <taxon>Deinococcota</taxon>
        <taxon>Deinococci</taxon>
        <taxon>Deinococcales</taxon>
        <taxon>Deinococcaceae</taxon>
        <taxon>Deinococcus</taxon>
    </lineage>
</organism>
<evidence type="ECO:0000256" key="1">
    <source>
        <dbReference type="ARBA" id="ARBA00007317"/>
    </source>
</evidence>
<sequence length="441" mass="45744">MDNISPLAKTLAESNGIDWRSIQGTGDGGQVVEQDIINYLTRVMSGEEEPPATPVDLPPPDWTGDELPAGMSAEMLSQAGVDSDIAAMVSQPPVAQAPAGQGAQLEEDEFELDLEDEPVAEPVDVIPVTPVPSAPSQPSVGLGGLLSQLYQEPATPAATETPAAPSYFGRSPEQSSYGRPSAAPFGSEQPSYAQAEATQPEVSTSPSFTAERTEVAAQPEAQAETVQPVASADTTTPEVSTPAVSEPADMPAAEVTPEPQAEEVVAVDTAANSTEAVAAAQVGRPEKAVWFGVYLRRDADLSSASDLREQLNAALGQDVPLSLLVARAAQQHVGLLGLNTVAIQDAYAHRARSVGERTASLRDALSAIDTDADGQPDMLVVNAGTLDLDEVHYPDTLSLSVGRVVDGRAALSLNGDVETTKAAEFLAAVAQSLEAPVALII</sequence>
<gene>
    <name evidence="4" type="ORF">EJ104_06315</name>
</gene>
<evidence type="ECO:0000256" key="2">
    <source>
        <dbReference type="SAM" id="MobiDB-lite"/>
    </source>
</evidence>
<dbReference type="OrthoDB" id="69006at2"/>
<dbReference type="Pfam" id="PF02817">
    <property type="entry name" value="E3_binding"/>
    <property type="match status" value="1"/>
</dbReference>
<evidence type="ECO:0000259" key="3">
    <source>
        <dbReference type="PROSITE" id="PS51826"/>
    </source>
</evidence>
<evidence type="ECO:0000313" key="4">
    <source>
        <dbReference type="EMBL" id="RTR27789.1"/>
    </source>
</evidence>
<dbReference type="Proteomes" id="UP000277766">
    <property type="component" value="Unassembled WGS sequence"/>
</dbReference>
<keyword evidence="5" id="KW-1185">Reference proteome</keyword>
<dbReference type="SUPFAM" id="SSF47005">
    <property type="entry name" value="Peripheral subunit-binding domain of 2-oxo acid dehydrogenase complex"/>
    <property type="match status" value="1"/>
</dbReference>
<feature type="domain" description="Peripheral subunit-binding (PSBD)" evidence="3">
    <location>
        <begin position="3"/>
        <end position="40"/>
    </location>
</feature>
<comment type="similarity">
    <text evidence="1">Belongs to the 2-oxoacid dehydrogenase family.</text>
</comment>
<feature type="compositionally biased region" description="Polar residues" evidence="2">
    <location>
        <begin position="188"/>
        <end position="210"/>
    </location>
</feature>
<dbReference type="InterPro" id="IPR004167">
    <property type="entry name" value="PSBD"/>
</dbReference>
<comment type="caution">
    <text evidence="4">The sequence shown here is derived from an EMBL/GenBank/DDBJ whole genome shotgun (WGS) entry which is preliminary data.</text>
</comment>
<proteinExistence type="inferred from homology"/>
<name>A0A3S0I8P6_9DEIO</name>
<dbReference type="EMBL" id="RXPE01000009">
    <property type="protein sequence ID" value="RTR27789.1"/>
    <property type="molecule type" value="Genomic_DNA"/>
</dbReference>
<dbReference type="GO" id="GO:0016746">
    <property type="term" value="F:acyltransferase activity"/>
    <property type="evidence" value="ECO:0007669"/>
    <property type="project" value="InterPro"/>
</dbReference>
<evidence type="ECO:0000313" key="5">
    <source>
        <dbReference type="Proteomes" id="UP000277766"/>
    </source>
</evidence>
<protein>
    <recommendedName>
        <fullName evidence="3">Peripheral subunit-binding (PSBD) domain-containing protein</fullName>
    </recommendedName>
</protein>
<reference evidence="4 5" key="1">
    <citation type="submission" date="2018-12" db="EMBL/GenBank/DDBJ databases">
        <title>Deinococcus radiophilus ATCC 27603 genome sequencing and assembly.</title>
        <authorList>
            <person name="Maclea K.S."/>
            <person name="Maynard C.R."/>
        </authorList>
    </citation>
    <scope>NUCLEOTIDE SEQUENCE [LARGE SCALE GENOMIC DNA]</scope>
    <source>
        <strain evidence="4 5">ATCC 27603</strain>
    </source>
</reference>
<feature type="compositionally biased region" description="Low complexity" evidence="2">
    <location>
        <begin position="153"/>
        <end position="165"/>
    </location>
</feature>
<dbReference type="InterPro" id="IPR036625">
    <property type="entry name" value="E3-bd_dom_sf"/>
</dbReference>
<feature type="region of interest" description="Disordered" evidence="2">
    <location>
        <begin position="153"/>
        <end position="260"/>
    </location>
</feature>
<dbReference type="RefSeq" id="WP_126351912.1">
    <property type="nucleotide sequence ID" value="NZ_CP086380.1"/>
</dbReference>
<dbReference type="AlphaFoldDB" id="A0A3S0I8P6"/>
<accession>A0A3S0I8P6</accession>
<dbReference type="Gene3D" id="4.10.320.10">
    <property type="entry name" value="E3-binding domain"/>
    <property type="match status" value="1"/>
</dbReference>
<dbReference type="PROSITE" id="PS51826">
    <property type="entry name" value="PSBD"/>
    <property type="match status" value="1"/>
</dbReference>